<evidence type="ECO:0000313" key="2">
    <source>
        <dbReference type="EMBL" id="KOO36452.1"/>
    </source>
</evidence>
<protein>
    <submittedName>
        <fullName evidence="2">Alanine acetyltransferase</fullName>
    </submittedName>
</protein>
<dbReference type="InterPro" id="IPR000182">
    <property type="entry name" value="GNAT_dom"/>
</dbReference>
<dbReference type="Gene3D" id="3.40.630.30">
    <property type="match status" value="1"/>
</dbReference>
<dbReference type="PANTHER" id="PTHR43792">
    <property type="entry name" value="GNAT FAMILY, PUTATIVE (AFU_ORTHOLOGUE AFUA_3G00765)-RELATED-RELATED"/>
    <property type="match status" value="1"/>
</dbReference>
<proteinExistence type="predicted"/>
<evidence type="ECO:0000259" key="1">
    <source>
        <dbReference type="Pfam" id="PF13302"/>
    </source>
</evidence>
<dbReference type="PANTHER" id="PTHR43792:SF1">
    <property type="entry name" value="N-ACETYLTRANSFERASE DOMAIN-CONTAINING PROTEIN"/>
    <property type="match status" value="1"/>
</dbReference>
<dbReference type="GeneID" id="87596465"/>
<accession>A0A0M0KD20</accession>
<dbReference type="InterPro" id="IPR051531">
    <property type="entry name" value="N-acetyltransferase"/>
</dbReference>
<feature type="domain" description="N-acetyltransferase" evidence="1">
    <location>
        <begin position="8"/>
        <end position="132"/>
    </location>
</feature>
<dbReference type="EMBL" id="LILD01000014">
    <property type="protein sequence ID" value="KOO36452.1"/>
    <property type="molecule type" value="Genomic_DNA"/>
</dbReference>
<dbReference type="SUPFAM" id="SSF55729">
    <property type="entry name" value="Acyl-CoA N-acyltransferases (Nat)"/>
    <property type="match status" value="1"/>
</dbReference>
<dbReference type="GO" id="GO:0016747">
    <property type="term" value="F:acyltransferase activity, transferring groups other than amino-acyl groups"/>
    <property type="evidence" value="ECO:0007669"/>
    <property type="project" value="InterPro"/>
</dbReference>
<organism evidence="2">
    <name type="scientific">Halalkalibacterium halodurans</name>
    <name type="common">Bacillus halodurans</name>
    <dbReference type="NCBI Taxonomy" id="86665"/>
    <lineage>
        <taxon>Bacteria</taxon>
        <taxon>Bacillati</taxon>
        <taxon>Bacillota</taxon>
        <taxon>Bacilli</taxon>
        <taxon>Bacillales</taxon>
        <taxon>Bacillaceae</taxon>
        <taxon>Halalkalibacterium (ex Joshi et al. 2022)</taxon>
    </lineage>
</organism>
<dbReference type="Pfam" id="PF13302">
    <property type="entry name" value="Acetyltransf_3"/>
    <property type="match status" value="1"/>
</dbReference>
<sequence>MLKRRDVADCHVLYDLMIDPAVFPYVRQKAYSYEEFVFLTKQTIELEEQGRLISRTIVDEWQSPIGVITLFDLQNHRGFLGTWIGKPYFGKGYNQLAKNAFFTELFFTHQIETVFMRIRTGNRRSIEAAKKLPYCSLANDLRPDLFQQLNPDGHRYDLFQVERDHYHLHTLRTANTQHEAMEA</sequence>
<dbReference type="RefSeq" id="WP_041821274.1">
    <property type="nucleotide sequence ID" value="NZ_CP040441.1"/>
</dbReference>
<reference evidence="2" key="1">
    <citation type="submission" date="2015-08" db="EMBL/GenBank/DDBJ databases">
        <title>Complete DNA Sequence of Pseudomonas syringae pv. actinidiae, the Causal Agent of Kiwifruit Canker Disease.</title>
        <authorList>
            <person name="Rikkerink E.H.A."/>
            <person name="Fineran P.C."/>
        </authorList>
    </citation>
    <scope>NUCLEOTIDE SEQUENCE</scope>
    <source>
        <strain evidence="2">DSM 13666</strain>
    </source>
</reference>
<gene>
    <name evidence="2" type="ORF">AMD02_19720</name>
</gene>
<dbReference type="PATRIC" id="fig|136160.3.peg.3938"/>
<keyword evidence="2" id="KW-0808">Transferase</keyword>
<dbReference type="InterPro" id="IPR016181">
    <property type="entry name" value="Acyl_CoA_acyltransferase"/>
</dbReference>
<accession>A0A4Y7WUR2</accession>
<comment type="caution">
    <text evidence="2">The sequence shown here is derived from an EMBL/GenBank/DDBJ whole genome shotgun (WGS) entry which is preliminary data.</text>
</comment>
<name>A0A0M0KD20_ALKHA</name>
<dbReference type="AlphaFoldDB" id="A0A0M0KD20"/>